<accession>A0AAX6EW32</accession>
<evidence type="ECO:0000313" key="3">
    <source>
        <dbReference type="Proteomes" id="UP001140949"/>
    </source>
</evidence>
<comment type="caution">
    <text evidence="1">The sequence shown here is derived from an EMBL/GenBank/DDBJ whole genome shotgun (WGS) entry which is preliminary data.</text>
</comment>
<sequence>MEGRSGEWFYKGGAEKRGFSNTWPSQHEEMEEYVALWARLRAPQGAGA</sequence>
<dbReference type="AlphaFoldDB" id="A0AAX6EW32"/>
<organism evidence="1 3">
    <name type="scientific">Iris pallida</name>
    <name type="common">Sweet iris</name>
    <dbReference type="NCBI Taxonomy" id="29817"/>
    <lineage>
        <taxon>Eukaryota</taxon>
        <taxon>Viridiplantae</taxon>
        <taxon>Streptophyta</taxon>
        <taxon>Embryophyta</taxon>
        <taxon>Tracheophyta</taxon>
        <taxon>Spermatophyta</taxon>
        <taxon>Magnoliopsida</taxon>
        <taxon>Liliopsida</taxon>
        <taxon>Asparagales</taxon>
        <taxon>Iridaceae</taxon>
        <taxon>Iridoideae</taxon>
        <taxon>Irideae</taxon>
        <taxon>Iris</taxon>
    </lineage>
</organism>
<name>A0AAX6EW32_IRIPA</name>
<evidence type="ECO:0000313" key="1">
    <source>
        <dbReference type="EMBL" id="KAJ6808223.1"/>
    </source>
</evidence>
<dbReference type="Proteomes" id="UP001140949">
    <property type="component" value="Unassembled WGS sequence"/>
</dbReference>
<reference evidence="1" key="1">
    <citation type="journal article" date="2023" name="GigaByte">
        <title>Genome assembly of the bearded iris, Iris pallida Lam.</title>
        <authorList>
            <person name="Bruccoleri R.E."/>
            <person name="Oakeley E.J."/>
            <person name="Faust A.M.E."/>
            <person name="Altorfer M."/>
            <person name="Dessus-Babus S."/>
            <person name="Burckhardt D."/>
            <person name="Oertli M."/>
            <person name="Naumann U."/>
            <person name="Petersen F."/>
            <person name="Wong J."/>
        </authorList>
    </citation>
    <scope>NUCLEOTIDE SEQUENCE</scope>
    <source>
        <strain evidence="1">GSM-AAB239-AS_SAM_17_03QT</strain>
    </source>
</reference>
<gene>
    <name evidence="1" type="ORF">M6B38_167690</name>
    <name evidence="2" type="ORF">M6B38_403890</name>
</gene>
<evidence type="ECO:0000313" key="2">
    <source>
        <dbReference type="EMBL" id="KAJ6819111.1"/>
    </source>
</evidence>
<proteinExistence type="predicted"/>
<dbReference type="EMBL" id="JANAVB010033420">
    <property type="protein sequence ID" value="KAJ6808223.1"/>
    <property type="molecule type" value="Genomic_DNA"/>
</dbReference>
<keyword evidence="3" id="KW-1185">Reference proteome</keyword>
<dbReference type="EMBL" id="JANAVB010026599">
    <property type="protein sequence ID" value="KAJ6819111.1"/>
    <property type="molecule type" value="Genomic_DNA"/>
</dbReference>
<reference evidence="1" key="2">
    <citation type="submission" date="2023-04" db="EMBL/GenBank/DDBJ databases">
        <authorList>
            <person name="Bruccoleri R.E."/>
            <person name="Oakeley E.J."/>
            <person name="Faust A.-M."/>
            <person name="Dessus-Babus S."/>
            <person name="Altorfer M."/>
            <person name="Burckhardt D."/>
            <person name="Oertli M."/>
            <person name="Naumann U."/>
            <person name="Petersen F."/>
            <person name="Wong J."/>
        </authorList>
    </citation>
    <scope>NUCLEOTIDE SEQUENCE</scope>
    <source>
        <strain evidence="1">GSM-AAB239-AS_SAM_17_03QT</strain>
        <tissue evidence="1">Leaf</tissue>
    </source>
</reference>
<protein>
    <submittedName>
        <fullName evidence="1">Uncharacterized protein</fullName>
    </submittedName>
</protein>